<dbReference type="AlphaFoldDB" id="A0A0S8FUQ9"/>
<evidence type="ECO:0000313" key="3">
    <source>
        <dbReference type="Proteomes" id="UP000051373"/>
    </source>
</evidence>
<dbReference type="Proteomes" id="UP000051373">
    <property type="component" value="Unassembled WGS sequence"/>
</dbReference>
<proteinExistence type="predicted"/>
<feature type="non-terminal residue" evidence="2">
    <location>
        <position position="386"/>
    </location>
</feature>
<accession>A0A0S8FUQ9</accession>
<gene>
    <name evidence="2" type="ORF">AMJ83_03535</name>
</gene>
<feature type="chain" id="PRO_5006646465" evidence="1">
    <location>
        <begin position="22"/>
        <end position="386"/>
    </location>
</feature>
<dbReference type="EMBL" id="LJUJ01000004">
    <property type="protein sequence ID" value="KPK64302.1"/>
    <property type="molecule type" value="Genomic_DNA"/>
</dbReference>
<keyword evidence="1" id="KW-0732">Signal</keyword>
<evidence type="ECO:0000313" key="2">
    <source>
        <dbReference type="EMBL" id="KPK64302.1"/>
    </source>
</evidence>
<sequence length="386" mass="43572">MRRYIVALCLVCCLLARTKFNNPAFREFQNARHDTNNIQMVISNYGTFGQSESGYSGGCWWAPSGWDYFNFYIYGAGIWFGAISSLTYDTLVTVGYEPLGGQHEFAPGLSGWSASHPAAIIYMYPANWPPLSDTFPMAPQVTLSSQDSWCCYNDSGIQYHMPGDTRPIGLEVYQTVYAWNSSTTADIIFLKFDCKNVSGEVLNDCYFGVMADCDIGDEVGAAANDRCSGIIERWYVYPNGDSIHVDDLGYQWQEEPEGTWPIFPGTIGIDYLQSPYDLEEGADKDGDTIPDQFERDSVYYVSFWPPYKWDVDFDGIPDWRDPSQIPQLGLTSFKRFTLALEPAQDNQRYMTMAGYNFVTGQYDPYDTIAPDPADQRFGQCSGPFEL</sequence>
<organism evidence="2 3">
    <name type="scientific">candidate division WOR_3 bacterium SM23_42</name>
    <dbReference type="NCBI Taxonomy" id="1703779"/>
    <lineage>
        <taxon>Bacteria</taxon>
        <taxon>Bacteria division WOR-3</taxon>
    </lineage>
</organism>
<feature type="signal peptide" evidence="1">
    <location>
        <begin position="1"/>
        <end position="21"/>
    </location>
</feature>
<comment type="caution">
    <text evidence="2">The sequence shown here is derived from an EMBL/GenBank/DDBJ whole genome shotgun (WGS) entry which is preliminary data.</text>
</comment>
<name>A0A0S8FUQ9_UNCW3</name>
<evidence type="ECO:0000256" key="1">
    <source>
        <dbReference type="SAM" id="SignalP"/>
    </source>
</evidence>
<reference evidence="2 3" key="1">
    <citation type="journal article" date="2015" name="Microbiome">
        <title>Genomic resolution of linkages in carbon, nitrogen, and sulfur cycling among widespread estuary sediment bacteria.</title>
        <authorList>
            <person name="Baker B.J."/>
            <person name="Lazar C.S."/>
            <person name="Teske A.P."/>
            <person name="Dick G.J."/>
        </authorList>
    </citation>
    <scope>NUCLEOTIDE SEQUENCE [LARGE SCALE GENOMIC DNA]</scope>
    <source>
        <strain evidence="2">SM23_42</strain>
    </source>
</reference>
<protein>
    <submittedName>
        <fullName evidence="2">Uncharacterized protein</fullName>
    </submittedName>
</protein>